<comment type="caution">
    <text evidence="3">The sequence shown here is derived from an EMBL/GenBank/DDBJ whole genome shotgun (WGS) entry which is preliminary data.</text>
</comment>
<feature type="compositionally biased region" description="Low complexity" evidence="1">
    <location>
        <begin position="73"/>
        <end position="83"/>
    </location>
</feature>
<feature type="compositionally biased region" description="Polar residues" evidence="1">
    <location>
        <begin position="95"/>
        <end position="106"/>
    </location>
</feature>
<dbReference type="RefSeq" id="WP_341416066.1">
    <property type="nucleotide sequence ID" value="NZ_JBBPCC010000008.1"/>
</dbReference>
<sequence length="232" mass="25068">MRGLKWLAKLAISAVVTASCCVAFTFMTVNTYVDMILEQFHIERPASAKIEWAPFLSRFADSLVPPAGIAPAASGGAAGLSGSETGKDRAVAASGTPQSTETGSGKSKNDPADRPQTGQTDPYRVPEDAVAVWSRQPSQNATPNTPSPSDEDRRVVVSSEDFTKKKEQLSEQAKGKIFSMLVSRVPQEDMQKLSLLMEDGLTASEMKEAEEILQKHLKPEEYRDLLAILGTP</sequence>
<proteinExistence type="predicted"/>
<accession>A0ABU9DMK0</accession>
<organism evidence="3 4">
    <name type="scientific">Paenibacillus filicis</name>
    <dbReference type="NCBI Taxonomy" id="669464"/>
    <lineage>
        <taxon>Bacteria</taxon>
        <taxon>Bacillati</taxon>
        <taxon>Bacillota</taxon>
        <taxon>Bacilli</taxon>
        <taxon>Bacillales</taxon>
        <taxon>Paenibacillaceae</taxon>
        <taxon>Paenibacillus</taxon>
    </lineage>
</organism>
<feature type="compositionally biased region" description="Polar residues" evidence="1">
    <location>
        <begin position="135"/>
        <end position="148"/>
    </location>
</feature>
<gene>
    <name evidence="3" type="ORF">WMW72_13775</name>
</gene>
<reference evidence="3 4" key="1">
    <citation type="submission" date="2024-04" db="EMBL/GenBank/DDBJ databases">
        <title>draft genome sequnece of Paenibacillus filicis.</title>
        <authorList>
            <person name="Kim D.-U."/>
        </authorList>
    </citation>
    <scope>NUCLEOTIDE SEQUENCE [LARGE SCALE GENOMIC DNA]</scope>
    <source>
        <strain evidence="3 4">KACC14197</strain>
    </source>
</reference>
<dbReference type="EMBL" id="JBBPCC010000008">
    <property type="protein sequence ID" value="MEK8128968.1"/>
    <property type="molecule type" value="Genomic_DNA"/>
</dbReference>
<evidence type="ECO:0000256" key="1">
    <source>
        <dbReference type="SAM" id="MobiDB-lite"/>
    </source>
</evidence>
<evidence type="ECO:0000256" key="2">
    <source>
        <dbReference type="SAM" id="SignalP"/>
    </source>
</evidence>
<name>A0ABU9DMK0_9BACL</name>
<keyword evidence="2" id="KW-0732">Signal</keyword>
<evidence type="ECO:0000313" key="3">
    <source>
        <dbReference type="EMBL" id="MEK8128968.1"/>
    </source>
</evidence>
<feature type="signal peptide" evidence="2">
    <location>
        <begin position="1"/>
        <end position="18"/>
    </location>
</feature>
<dbReference type="Proteomes" id="UP001469365">
    <property type="component" value="Unassembled WGS sequence"/>
</dbReference>
<feature type="chain" id="PRO_5045334162" evidence="2">
    <location>
        <begin position="19"/>
        <end position="232"/>
    </location>
</feature>
<evidence type="ECO:0000313" key="4">
    <source>
        <dbReference type="Proteomes" id="UP001469365"/>
    </source>
</evidence>
<feature type="region of interest" description="Disordered" evidence="1">
    <location>
        <begin position="73"/>
        <end position="154"/>
    </location>
</feature>
<dbReference type="PROSITE" id="PS51257">
    <property type="entry name" value="PROKAR_LIPOPROTEIN"/>
    <property type="match status" value="1"/>
</dbReference>
<keyword evidence="4" id="KW-1185">Reference proteome</keyword>
<protein>
    <submittedName>
        <fullName evidence="3">Uncharacterized protein</fullName>
    </submittedName>
</protein>